<evidence type="ECO:0000256" key="2">
    <source>
        <dbReference type="ARBA" id="ARBA00022553"/>
    </source>
</evidence>
<dbReference type="Gene3D" id="1.10.1200.10">
    <property type="entry name" value="ACP-like"/>
    <property type="match status" value="1"/>
</dbReference>
<dbReference type="Proteomes" id="UP001595696">
    <property type="component" value="Unassembled WGS sequence"/>
</dbReference>
<dbReference type="InterPro" id="IPR013968">
    <property type="entry name" value="PKS_KR"/>
</dbReference>
<dbReference type="RefSeq" id="WP_378613923.1">
    <property type="nucleotide sequence ID" value="NZ_JBHSAX010000016.1"/>
</dbReference>
<feature type="domain" description="Carrier" evidence="4">
    <location>
        <begin position="641"/>
        <end position="716"/>
    </location>
</feature>
<sequence length="792" mass="83839">PVVSDRTGELLTAEQATSVEYWVSHVRDTVQFSRALTYLADRDVTNHLDSAALLRGERALLDGVARVFTAGIDVDWAAVRPGRRVPLPTYAFQHRRYWLESTPENVDAEFWRLVESGDADEWGSVREALTAWRSARLARTAADSWRYRVQWRTPVAPLGTGGLSGTWLLVTAPGHEETAAACVAALRDHGATPVTVDPARDSTEWPALLGAATETPIAGVLSLLGLLDEPLPGTGGVSRGLAGTLELVRALGTADVRAPLWCVTRGAVSVGDSELLTAPVQAMVWGFGRVVALEHPERWGGLIDLPESIDTRAGRALGAVLSGTDGEDQVAIRSSGTFLRRLVPAPAGPGIDAGELLRGTVLITGGTGALGAHIARWAAANGAQRLLLLSRRGPAAPGATELVAELTDTVPVRVAACDVTDRAALAAVLAELPAEHPLTTVVHAAGVDVHQYAPATELDLELLAPVVAAKLSGATALAEVLEEYPEVGSFVLFSSAAGVWGGGGQGAYSAANAYLDALAEHRRGRGLPATAIAWGPWAQTDGAGITTTAQQQMERRGLPAMAPESALDALYRAIANADTALTVADVEWERFHASFALSRPRPLLHDIPEVGAALREAAGQQPDRTAFAERLAGLGRAEQQRAVLELVRAEVAEVLGHGNPAEVDLTRASRDLGFDSLTAVQLSRRLQVSAGLRLPATLIFDYPTFAELAAHIHEQLTDRTGELFALLEQIEGRITDTALDATAGMAAVERLAQVVTRLRAELTGRGAAADTAARIEEASDDEIFELLDLELE</sequence>
<dbReference type="SUPFAM" id="SSF52151">
    <property type="entry name" value="FabD/lysophospholipase-like"/>
    <property type="match status" value="1"/>
</dbReference>
<dbReference type="EMBL" id="JBHSAX010000016">
    <property type="protein sequence ID" value="MFC3964147.1"/>
    <property type="molecule type" value="Genomic_DNA"/>
</dbReference>
<evidence type="ECO:0000313" key="5">
    <source>
        <dbReference type="EMBL" id="MFC3964147.1"/>
    </source>
</evidence>
<proteinExistence type="predicted"/>
<dbReference type="SMART" id="SM00822">
    <property type="entry name" value="PKS_KR"/>
    <property type="match status" value="1"/>
</dbReference>
<dbReference type="Gene3D" id="3.40.50.720">
    <property type="entry name" value="NAD(P)-binding Rossmann-like Domain"/>
    <property type="match status" value="1"/>
</dbReference>
<keyword evidence="3" id="KW-0808">Transferase</keyword>
<dbReference type="InterPro" id="IPR009081">
    <property type="entry name" value="PP-bd_ACP"/>
</dbReference>
<comment type="caution">
    <text evidence="5">The sequence shown here is derived from an EMBL/GenBank/DDBJ whole genome shotgun (WGS) entry which is preliminary data.</text>
</comment>
<feature type="non-terminal residue" evidence="5">
    <location>
        <position position="1"/>
    </location>
</feature>
<dbReference type="InterPro" id="IPR057326">
    <property type="entry name" value="KR_dom"/>
</dbReference>
<evidence type="ECO:0000256" key="3">
    <source>
        <dbReference type="ARBA" id="ARBA00022679"/>
    </source>
</evidence>
<dbReference type="InterPro" id="IPR036736">
    <property type="entry name" value="ACP-like_sf"/>
</dbReference>
<dbReference type="PROSITE" id="PS00012">
    <property type="entry name" value="PHOSPHOPANTETHEINE"/>
    <property type="match status" value="1"/>
</dbReference>
<dbReference type="InterPro" id="IPR006162">
    <property type="entry name" value="Ppantetheine_attach_site"/>
</dbReference>
<dbReference type="PANTHER" id="PTHR43775">
    <property type="entry name" value="FATTY ACID SYNTHASE"/>
    <property type="match status" value="1"/>
</dbReference>
<dbReference type="SUPFAM" id="SSF51735">
    <property type="entry name" value="NAD(P)-binding Rossmann-fold domains"/>
    <property type="match status" value="2"/>
</dbReference>
<organism evidence="5 6">
    <name type="scientific">Nocardia jiangsuensis</name>
    <dbReference type="NCBI Taxonomy" id="1691563"/>
    <lineage>
        <taxon>Bacteria</taxon>
        <taxon>Bacillati</taxon>
        <taxon>Actinomycetota</taxon>
        <taxon>Actinomycetes</taxon>
        <taxon>Mycobacteriales</taxon>
        <taxon>Nocardiaceae</taxon>
        <taxon>Nocardia</taxon>
    </lineage>
</organism>
<dbReference type="InterPro" id="IPR020806">
    <property type="entry name" value="PKS_PP-bd"/>
</dbReference>
<dbReference type="PROSITE" id="PS50075">
    <property type="entry name" value="CARRIER"/>
    <property type="match status" value="1"/>
</dbReference>
<dbReference type="Pfam" id="PF00550">
    <property type="entry name" value="PP-binding"/>
    <property type="match status" value="1"/>
</dbReference>
<evidence type="ECO:0000259" key="4">
    <source>
        <dbReference type="PROSITE" id="PS50075"/>
    </source>
</evidence>
<keyword evidence="2" id="KW-0597">Phosphoprotein</keyword>
<name>A0ABV8DXS4_9NOCA</name>
<evidence type="ECO:0000256" key="1">
    <source>
        <dbReference type="ARBA" id="ARBA00022450"/>
    </source>
</evidence>
<accession>A0ABV8DXS4</accession>
<dbReference type="Gene3D" id="3.30.70.3290">
    <property type="match status" value="1"/>
</dbReference>
<dbReference type="InterPro" id="IPR001227">
    <property type="entry name" value="Ac_transferase_dom_sf"/>
</dbReference>
<protein>
    <submittedName>
        <fullName evidence="5">Type I polyketide synthase</fullName>
    </submittedName>
</protein>
<dbReference type="InterPro" id="IPR050091">
    <property type="entry name" value="PKS_NRPS_Biosynth_Enz"/>
</dbReference>
<reference evidence="6" key="1">
    <citation type="journal article" date="2019" name="Int. J. Syst. Evol. Microbiol.">
        <title>The Global Catalogue of Microorganisms (GCM) 10K type strain sequencing project: providing services to taxonomists for standard genome sequencing and annotation.</title>
        <authorList>
            <consortium name="The Broad Institute Genomics Platform"/>
            <consortium name="The Broad Institute Genome Sequencing Center for Infectious Disease"/>
            <person name="Wu L."/>
            <person name="Ma J."/>
        </authorList>
    </citation>
    <scope>NUCLEOTIDE SEQUENCE [LARGE SCALE GENOMIC DNA]</scope>
    <source>
        <strain evidence="6">CGMCC 4.7330</strain>
    </source>
</reference>
<keyword evidence="6" id="KW-1185">Reference proteome</keyword>
<dbReference type="SUPFAM" id="SSF47336">
    <property type="entry name" value="ACP-like"/>
    <property type="match status" value="1"/>
</dbReference>
<evidence type="ECO:0000313" key="6">
    <source>
        <dbReference type="Proteomes" id="UP001595696"/>
    </source>
</evidence>
<dbReference type="CDD" id="cd08952">
    <property type="entry name" value="KR_1_SDR_x"/>
    <property type="match status" value="1"/>
</dbReference>
<dbReference type="Gene3D" id="3.40.366.10">
    <property type="entry name" value="Malonyl-Coenzyme A Acyl Carrier Protein, domain 2"/>
    <property type="match status" value="1"/>
</dbReference>
<dbReference type="InterPro" id="IPR036291">
    <property type="entry name" value="NAD(P)-bd_dom_sf"/>
</dbReference>
<dbReference type="Pfam" id="PF08659">
    <property type="entry name" value="KR"/>
    <property type="match status" value="1"/>
</dbReference>
<dbReference type="PANTHER" id="PTHR43775:SF51">
    <property type="entry name" value="INACTIVE PHENOLPHTHIOCEROL SYNTHESIS POLYKETIDE SYNTHASE TYPE I PKS1-RELATED"/>
    <property type="match status" value="1"/>
</dbReference>
<dbReference type="SMART" id="SM00823">
    <property type="entry name" value="PKS_PP"/>
    <property type="match status" value="1"/>
</dbReference>
<gene>
    <name evidence="5" type="ORF">ACFO0B_19350</name>
</gene>
<dbReference type="SMART" id="SM01294">
    <property type="entry name" value="PKS_PP_betabranch"/>
    <property type="match status" value="1"/>
</dbReference>
<keyword evidence="1" id="KW-0596">Phosphopantetheine</keyword>
<dbReference type="InterPro" id="IPR016035">
    <property type="entry name" value="Acyl_Trfase/lysoPLipase"/>
</dbReference>